<dbReference type="SUPFAM" id="SSF54373">
    <property type="entry name" value="FAD-linked reductases, C-terminal domain"/>
    <property type="match status" value="1"/>
</dbReference>
<comment type="similarity">
    <text evidence="1">Belongs to the GMC oxidoreductase family.</text>
</comment>
<dbReference type="Pfam" id="PF00732">
    <property type="entry name" value="GMC_oxred_N"/>
    <property type="match status" value="1"/>
</dbReference>
<keyword evidence="2" id="KW-0732">Signal</keyword>
<dbReference type="PANTHER" id="PTHR47190">
    <property type="entry name" value="DEHYDROGENASE, PUTATIVE-RELATED"/>
    <property type="match status" value="1"/>
</dbReference>
<keyword evidence="6" id="KW-1185">Reference proteome</keyword>
<dbReference type="PIRSF" id="PIRSF000137">
    <property type="entry name" value="Alcohol_oxidase"/>
    <property type="match status" value="1"/>
</dbReference>
<evidence type="ECO:0000313" key="5">
    <source>
        <dbReference type="EMBL" id="KAK4507167.1"/>
    </source>
</evidence>
<evidence type="ECO:0000313" key="6">
    <source>
        <dbReference type="Proteomes" id="UP001305779"/>
    </source>
</evidence>
<dbReference type="InterPro" id="IPR007867">
    <property type="entry name" value="GMC_OxRtase_C"/>
</dbReference>
<dbReference type="InterPro" id="IPR000172">
    <property type="entry name" value="GMC_OxRdtase_N"/>
</dbReference>
<evidence type="ECO:0000256" key="1">
    <source>
        <dbReference type="ARBA" id="ARBA00010790"/>
    </source>
</evidence>
<protein>
    <submittedName>
        <fullName evidence="5">Uncharacterized protein</fullName>
    </submittedName>
</protein>
<dbReference type="InterPro" id="IPR012132">
    <property type="entry name" value="GMC_OxRdtase"/>
</dbReference>
<feature type="signal peptide" evidence="2">
    <location>
        <begin position="1"/>
        <end position="21"/>
    </location>
</feature>
<dbReference type="Proteomes" id="UP001305779">
    <property type="component" value="Unassembled WGS sequence"/>
</dbReference>
<dbReference type="InterPro" id="IPR053208">
    <property type="entry name" value="GMC_Oxidoreductase_CD"/>
</dbReference>
<feature type="domain" description="Glucose-methanol-choline oxidoreductase N-terminal" evidence="3">
    <location>
        <begin position="74"/>
        <end position="272"/>
    </location>
</feature>
<dbReference type="InterPro" id="IPR036188">
    <property type="entry name" value="FAD/NAD-bd_sf"/>
</dbReference>
<dbReference type="EMBL" id="JAXOVC010000001">
    <property type="protein sequence ID" value="KAK4507167.1"/>
    <property type="molecule type" value="Genomic_DNA"/>
</dbReference>
<dbReference type="SUPFAM" id="SSF51905">
    <property type="entry name" value="FAD/NAD(P)-binding domain"/>
    <property type="match status" value="1"/>
</dbReference>
<comment type="caution">
    <text evidence="5">The sequence shown here is derived from an EMBL/GenBank/DDBJ whole genome shotgun (WGS) entry which is preliminary data.</text>
</comment>
<organism evidence="5 6">
    <name type="scientific">Zasmidium cellare</name>
    <name type="common">Wine cellar mold</name>
    <name type="synonym">Racodium cellare</name>
    <dbReference type="NCBI Taxonomy" id="395010"/>
    <lineage>
        <taxon>Eukaryota</taxon>
        <taxon>Fungi</taxon>
        <taxon>Dikarya</taxon>
        <taxon>Ascomycota</taxon>
        <taxon>Pezizomycotina</taxon>
        <taxon>Dothideomycetes</taxon>
        <taxon>Dothideomycetidae</taxon>
        <taxon>Mycosphaerellales</taxon>
        <taxon>Mycosphaerellaceae</taxon>
        <taxon>Zasmidium</taxon>
    </lineage>
</organism>
<sequence>MRSTLFRLASASAAAVASVSAALVTSAESSATSYDAIIVGAGVAGNVVAERLAASGAKTLLLERGPASTAKSGGKHFMTGWTYDDIKNAYERVESLNPGTTTPSGNGERYDYEPGAFGLFSSLLGSEGWSHVDAIEQPNEKHLAYSYPPQNVAAGEGIRAGPPHVYFSLALENENFSHQLNANVTRVIRNGGLVSGVEVENEDGSYSTIGLNEGGKVILTAGVFGTSRLLFNSGIGPIDQIETVANGTTGITVPARKDWIELPVGERIKDHPIVTLLVDTNSSDFTFFNNSALYLDTPNATNVDLYNNEASGVIAQSQQRILAWTSTTGSDNITRHIQLTIAGQQDAQLSVKVYLTHGLTSTGRIAVESNGTLSWAQEPWYNTEGDISAAVNFIDEFRGYLEKSDTLQLVPEQRNQSSRDLVLGGYGTGLHFAGSAVIGEDNDGRSVVDLDTKVWGTQNLFVADASFHADVPTGNIQAQVAIMAEHAATKIIGCKV</sequence>
<evidence type="ECO:0000259" key="4">
    <source>
        <dbReference type="Pfam" id="PF05199"/>
    </source>
</evidence>
<proteinExistence type="inferred from homology"/>
<gene>
    <name evidence="5" type="ORF">PRZ48_000901</name>
</gene>
<dbReference type="Gene3D" id="3.50.50.60">
    <property type="entry name" value="FAD/NAD(P)-binding domain"/>
    <property type="match status" value="2"/>
</dbReference>
<dbReference type="Gene3D" id="3.30.410.10">
    <property type="entry name" value="Cholesterol Oxidase, domain 2"/>
    <property type="match status" value="1"/>
</dbReference>
<evidence type="ECO:0000259" key="3">
    <source>
        <dbReference type="Pfam" id="PF00732"/>
    </source>
</evidence>
<dbReference type="Pfam" id="PF05199">
    <property type="entry name" value="GMC_oxred_C"/>
    <property type="match status" value="1"/>
</dbReference>
<feature type="domain" description="Glucose-methanol-choline oxidoreductase C-terminal" evidence="4">
    <location>
        <begin position="361"/>
        <end position="484"/>
    </location>
</feature>
<accession>A0ABR0F022</accession>
<name>A0ABR0F022_ZASCE</name>
<reference evidence="5 6" key="1">
    <citation type="journal article" date="2023" name="G3 (Bethesda)">
        <title>A chromosome-level genome assembly of Zasmidium syzygii isolated from banana leaves.</title>
        <authorList>
            <person name="van Westerhoven A.C."/>
            <person name="Mehrabi R."/>
            <person name="Talebi R."/>
            <person name="Steentjes M.B.F."/>
            <person name="Corcolon B."/>
            <person name="Chong P.A."/>
            <person name="Kema G.H.J."/>
            <person name="Seidl M.F."/>
        </authorList>
    </citation>
    <scope>NUCLEOTIDE SEQUENCE [LARGE SCALE GENOMIC DNA]</scope>
    <source>
        <strain evidence="5 6">P124</strain>
    </source>
</reference>
<dbReference type="PANTHER" id="PTHR47190:SF4">
    <property type="entry name" value="DEHYDROGENASE, PUTATIVE-RELATED"/>
    <property type="match status" value="1"/>
</dbReference>
<feature type="chain" id="PRO_5045869122" evidence="2">
    <location>
        <begin position="22"/>
        <end position="496"/>
    </location>
</feature>
<evidence type="ECO:0000256" key="2">
    <source>
        <dbReference type="SAM" id="SignalP"/>
    </source>
</evidence>